<dbReference type="InterPro" id="IPR016166">
    <property type="entry name" value="FAD-bd_PCMH"/>
</dbReference>
<comment type="caution">
    <text evidence="8">The sequence shown here is derived from an EMBL/GenBank/DDBJ whole genome shotgun (WGS) entry which is preliminary data.</text>
</comment>
<dbReference type="PROSITE" id="PS51387">
    <property type="entry name" value="FAD_PCMH"/>
    <property type="match status" value="1"/>
</dbReference>
<evidence type="ECO:0000256" key="6">
    <source>
        <dbReference type="SAM" id="SignalP"/>
    </source>
</evidence>
<comment type="cofactor">
    <cofactor evidence="1">
        <name>FAD</name>
        <dbReference type="ChEBI" id="CHEBI:57692"/>
    </cofactor>
</comment>
<dbReference type="GO" id="GO:0016491">
    <property type="term" value="F:oxidoreductase activity"/>
    <property type="evidence" value="ECO:0007669"/>
    <property type="project" value="UniProtKB-KW"/>
</dbReference>
<sequence length="526" mass="57053">MLLPWLFLSSLGPAFVLASMYCTTLDACWSSAQIWASLNTSVNRHRIAMCPPAAPCHVLDPLFDEEMCTAINASWTSLFFGADQPGATQGTYWENGNASCYIDFWLDTPCEQGLVMPIVLNAHSLEDVQKGALGHDFIGHTSGEGSFLIWTRHVQNLGRSSDLRAVADILPEFVALGAPKGTKSVKAIRMGPGDGWANIYDLANRSDIVVVGGTGQTVSSTGGYVMGGGISILFGLFLLMRFIDVLQFTLVDAFGKKVIANAHQNSNLFWCSRGGGGGTFGVVTEVVHKTYPRYHNILAATLTVSAPNSTELASVLKVYLDLQHSLNDAQWWLTTAVQQTSFVLQAALFTPPVGVNLTQVAHEAFPSVILAAQNLSMSPAFVVQEFPNFLAVHNMFFPPSSSGSPEVLASHLIPCHVFENTTAMTLLVQVVTEPFTVIFNLLAGGTDLKVSPHATSVNPGWRKALHLIIFASGWTSSTPLSIWDTLRQTLLFWGDNYEHLLEMKCKFDPLGVFECPKCVGSEVFGS</sequence>
<keyword evidence="9" id="KW-1185">Reference proteome</keyword>
<feature type="chain" id="PRO_5042252095" description="FAD-binding PCMH-type domain-containing protein" evidence="6">
    <location>
        <begin position="19"/>
        <end position="526"/>
    </location>
</feature>
<evidence type="ECO:0000256" key="2">
    <source>
        <dbReference type="ARBA" id="ARBA00005466"/>
    </source>
</evidence>
<dbReference type="Proteomes" id="UP001218218">
    <property type="component" value="Unassembled WGS sequence"/>
</dbReference>
<dbReference type="PANTHER" id="PTHR42973">
    <property type="entry name" value="BINDING OXIDOREDUCTASE, PUTATIVE (AFU_ORTHOLOGUE AFUA_1G17690)-RELATED"/>
    <property type="match status" value="1"/>
</dbReference>
<keyword evidence="4" id="KW-0274">FAD</keyword>
<keyword evidence="6" id="KW-0732">Signal</keyword>
<keyword evidence="3" id="KW-0285">Flavoprotein</keyword>
<comment type="similarity">
    <text evidence="2">Belongs to the oxygen-dependent FAD-linked oxidoreductase family.</text>
</comment>
<evidence type="ECO:0000259" key="7">
    <source>
        <dbReference type="PROSITE" id="PS51387"/>
    </source>
</evidence>
<dbReference type="AlphaFoldDB" id="A0AAD7EU73"/>
<dbReference type="InterPro" id="IPR016169">
    <property type="entry name" value="FAD-bd_PCMH_sub2"/>
</dbReference>
<dbReference type="PANTHER" id="PTHR42973:SF39">
    <property type="entry name" value="FAD-BINDING PCMH-TYPE DOMAIN-CONTAINING PROTEIN"/>
    <property type="match status" value="1"/>
</dbReference>
<protein>
    <recommendedName>
        <fullName evidence="7">FAD-binding PCMH-type domain-containing protein</fullName>
    </recommendedName>
</protein>
<feature type="signal peptide" evidence="6">
    <location>
        <begin position="1"/>
        <end position="18"/>
    </location>
</feature>
<dbReference type="SUPFAM" id="SSF56176">
    <property type="entry name" value="FAD-binding/transporter-associated domain-like"/>
    <property type="match status" value="1"/>
</dbReference>
<dbReference type="InterPro" id="IPR036318">
    <property type="entry name" value="FAD-bd_PCMH-like_sf"/>
</dbReference>
<name>A0AAD7EU73_9AGAR</name>
<dbReference type="GO" id="GO:0071949">
    <property type="term" value="F:FAD binding"/>
    <property type="evidence" value="ECO:0007669"/>
    <property type="project" value="InterPro"/>
</dbReference>
<evidence type="ECO:0000256" key="4">
    <source>
        <dbReference type="ARBA" id="ARBA00022827"/>
    </source>
</evidence>
<dbReference type="Gene3D" id="3.30.465.10">
    <property type="match status" value="1"/>
</dbReference>
<evidence type="ECO:0000256" key="1">
    <source>
        <dbReference type="ARBA" id="ARBA00001974"/>
    </source>
</evidence>
<evidence type="ECO:0000313" key="8">
    <source>
        <dbReference type="EMBL" id="KAJ7350512.1"/>
    </source>
</evidence>
<evidence type="ECO:0000256" key="3">
    <source>
        <dbReference type="ARBA" id="ARBA00022630"/>
    </source>
</evidence>
<evidence type="ECO:0000256" key="5">
    <source>
        <dbReference type="ARBA" id="ARBA00023002"/>
    </source>
</evidence>
<reference evidence="8" key="1">
    <citation type="submission" date="2023-03" db="EMBL/GenBank/DDBJ databases">
        <title>Massive genome expansion in bonnet fungi (Mycena s.s.) driven by repeated elements and novel gene families across ecological guilds.</title>
        <authorList>
            <consortium name="Lawrence Berkeley National Laboratory"/>
            <person name="Harder C.B."/>
            <person name="Miyauchi S."/>
            <person name="Viragh M."/>
            <person name="Kuo A."/>
            <person name="Thoen E."/>
            <person name="Andreopoulos B."/>
            <person name="Lu D."/>
            <person name="Skrede I."/>
            <person name="Drula E."/>
            <person name="Henrissat B."/>
            <person name="Morin E."/>
            <person name="Kohler A."/>
            <person name="Barry K."/>
            <person name="LaButti K."/>
            <person name="Morin E."/>
            <person name="Salamov A."/>
            <person name="Lipzen A."/>
            <person name="Mereny Z."/>
            <person name="Hegedus B."/>
            <person name="Baldrian P."/>
            <person name="Stursova M."/>
            <person name="Weitz H."/>
            <person name="Taylor A."/>
            <person name="Grigoriev I.V."/>
            <person name="Nagy L.G."/>
            <person name="Martin F."/>
            <person name="Kauserud H."/>
        </authorList>
    </citation>
    <scope>NUCLEOTIDE SEQUENCE</scope>
    <source>
        <strain evidence="8">CBHHK002</strain>
    </source>
</reference>
<feature type="domain" description="FAD-binding PCMH-type" evidence="7">
    <location>
        <begin position="112"/>
        <end position="293"/>
    </location>
</feature>
<gene>
    <name evidence="8" type="ORF">DFH08DRAFT_861648</name>
</gene>
<keyword evidence="5" id="KW-0560">Oxidoreductase</keyword>
<evidence type="ECO:0000313" key="9">
    <source>
        <dbReference type="Proteomes" id="UP001218218"/>
    </source>
</evidence>
<dbReference type="InterPro" id="IPR050416">
    <property type="entry name" value="FAD-linked_Oxidoreductase"/>
</dbReference>
<accession>A0AAD7EU73</accession>
<organism evidence="8 9">
    <name type="scientific">Mycena albidolilacea</name>
    <dbReference type="NCBI Taxonomy" id="1033008"/>
    <lineage>
        <taxon>Eukaryota</taxon>
        <taxon>Fungi</taxon>
        <taxon>Dikarya</taxon>
        <taxon>Basidiomycota</taxon>
        <taxon>Agaricomycotina</taxon>
        <taxon>Agaricomycetes</taxon>
        <taxon>Agaricomycetidae</taxon>
        <taxon>Agaricales</taxon>
        <taxon>Marasmiineae</taxon>
        <taxon>Mycenaceae</taxon>
        <taxon>Mycena</taxon>
    </lineage>
</organism>
<dbReference type="EMBL" id="JARIHO010000014">
    <property type="protein sequence ID" value="KAJ7350512.1"/>
    <property type="molecule type" value="Genomic_DNA"/>
</dbReference>
<proteinExistence type="inferred from homology"/>